<dbReference type="NCBIfam" id="TIGR02727">
    <property type="entry name" value="MTHFS_bact"/>
    <property type="match status" value="1"/>
</dbReference>
<evidence type="ECO:0000313" key="5">
    <source>
        <dbReference type="EMBL" id="GGF75245.1"/>
    </source>
</evidence>
<dbReference type="SUPFAM" id="SSF100950">
    <property type="entry name" value="NagB/RpiA/CoA transferase-like"/>
    <property type="match status" value="1"/>
</dbReference>
<dbReference type="RefSeq" id="WP_188716046.1">
    <property type="nucleotide sequence ID" value="NZ_BMIV01000012.1"/>
</dbReference>
<keyword evidence="4" id="KW-0479">Metal-binding</keyword>
<dbReference type="Proteomes" id="UP000640509">
    <property type="component" value="Unassembled WGS sequence"/>
</dbReference>
<dbReference type="PANTHER" id="PTHR23407:SF1">
    <property type="entry name" value="5-FORMYLTETRAHYDROFOLATE CYCLO-LIGASE"/>
    <property type="match status" value="1"/>
</dbReference>
<accession>A0ABQ1VKS2</accession>
<comment type="similarity">
    <text evidence="1 4">Belongs to the 5-formyltetrahydrofolate cyclo-ligase family.</text>
</comment>
<evidence type="ECO:0000256" key="4">
    <source>
        <dbReference type="RuleBase" id="RU361279"/>
    </source>
</evidence>
<dbReference type="InterPro" id="IPR024185">
    <property type="entry name" value="FTHF_cligase-like_sf"/>
</dbReference>
<evidence type="ECO:0000256" key="3">
    <source>
        <dbReference type="ARBA" id="ARBA00022840"/>
    </source>
</evidence>
<dbReference type="EMBL" id="BMIV01000012">
    <property type="protein sequence ID" value="GGF75245.1"/>
    <property type="molecule type" value="Genomic_DNA"/>
</dbReference>
<keyword evidence="2 4" id="KW-0547">Nucleotide-binding</keyword>
<evidence type="ECO:0000256" key="1">
    <source>
        <dbReference type="ARBA" id="ARBA00010638"/>
    </source>
</evidence>
<organism evidence="5 6">
    <name type="scientific">Paracoccus acridae</name>
    <dbReference type="NCBI Taxonomy" id="1795310"/>
    <lineage>
        <taxon>Bacteria</taxon>
        <taxon>Pseudomonadati</taxon>
        <taxon>Pseudomonadota</taxon>
        <taxon>Alphaproteobacteria</taxon>
        <taxon>Rhodobacterales</taxon>
        <taxon>Paracoccaceae</taxon>
        <taxon>Paracoccus</taxon>
    </lineage>
</organism>
<name>A0ABQ1VKS2_9RHOB</name>
<dbReference type="PANTHER" id="PTHR23407">
    <property type="entry name" value="ATPASE INHIBITOR/5-FORMYLTETRAHYDROFOLATE CYCLO-LIGASE"/>
    <property type="match status" value="1"/>
</dbReference>
<comment type="caution">
    <text evidence="5">The sequence shown here is derived from an EMBL/GenBank/DDBJ whole genome shotgun (WGS) entry which is preliminary data.</text>
</comment>
<proteinExistence type="inferred from homology"/>
<evidence type="ECO:0000256" key="2">
    <source>
        <dbReference type="ARBA" id="ARBA00022741"/>
    </source>
</evidence>
<evidence type="ECO:0000313" key="6">
    <source>
        <dbReference type="Proteomes" id="UP000640509"/>
    </source>
</evidence>
<dbReference type="InterPro" id="IPR037171">
    <property type="entry name" value="NagB/RpiA_transferase-like"/>
</dbReference>
<dbReference type="EC" id="6.3.3.2" evidence="4"/>
<sequence length="249" mass="27293">MSAPDYIQQVSSAAEQLAAGNREDNATGSFASPPCFAHEIAPSYFDPLGADPQQATDVARWRKARRTSLLQDRAALPVAKRHDASLAVARTLDRLLAERHGDVAGLTVSAWWPIKAELNLRHWMEDMTGRGATIVLPVVTKPGTPMIFRTWRPGCRMVQGFWKIPVPAEGPERIPDVTLAPVVGWDNAGFRLGYGGGYFDRTLAALRPRPFLIGVGIQSARLSTIFPQPHDIAMDAIVTEFGLQCRTKP</sequence>
<dbReference type="Pfam" id="PF01812">
    <property type="entry name" value="5-FTHF_cyc-lig"/>
    <property type="match status" value="1"/>
</dbReference>
<gene>
    <name evidence="5" type="ORF">GCM10011402_29930</name>
</gene>
<comment type="catalytic activity">
    <reaction evidence="4">
        <text>(6S)-5-formyl-5,6,7,8-tetrahydrofolate + ATP = (6R)-5,10-methenyltetrahydrofolate + ADP + phosphate</text>
        <dbReference type="Rhea" id="RHEA:10488"/>
        <dbReference type="ChEBI" id="CHEBI:30616"/>
        <dbReference type="ChEBI" id="CHEBI:43474"/>
        <dbReference type="ChEBI" id="CHEBI:57455"/>
        <dbReference type="ChEBI" id="CHEBI:57457"/>
        <dbReference type="ChEBI" id="CHEBI:456216"/>
        <dbReference type="EC" id="6.3.3.2"/>
    </reaction>
</comment>
<keyword evidence="4" id="KW-0460">Magnesium</keyword>
<dbReference type="InterPro" id="IPR002698">
    <property type="entry name" value="FTHF_cligase"/>
</dbReference>
<protein>
    <recommendedName>
        <fullName evidence="4">5-formyltetrahydrofolate cyclo-ligase</fullName>
        <ecNumber evidence="4">6.3.3.2</ecNumber>
    </recommendedName>
</protein>
<keyword evidence="6" id="KW-1185">Reference proteome</keyword>
<reference evidence="6" key="1">
    <citation type="journal article" date="2019" name="Int. J. Syst. Evol. Microbiol.">
        <title>The Global Catalogue of Microorganisms (GCM) 10K type strain sequencing project: providing services to taxonomists for standard genome sequencing and annotation.</title>
        <authorList>
            <consortium name="The Broad Institute Genomics Platform"/>
            <consortium name="The Broad Institute Genome Sequencing Center for Infectious Disease"/>
            <person name="Wu L."/>
            <person name="Ma J."/>
        </authorList>
    </citation>
    <scope>NUCLEOTIDE SEQUENCE [LARGE SCALE GENOMIC DNA]</scope>
    <source>
        <strain evidence="6">CGMCC 1.15419</strain>
    </source>
</reference>
<keyword evidence="3 4" id="KW-0067">ATP-binding</keyword>
<dbReference type="Gene3D" id="3.40.50.10420">
    <property type="entry name" value="NagB/RpiA/CoA transferase-like"/>
    <property type="match status" value="1"/>
</dbReference>
<comment type="cofactor">
    <cofactor evidence="4">
        <name>Mg(2+)</name>
        <dbReference type="ChEBI" id="CHEBI:18420"/>
    </cofactor>
</comment>